<dbReference type="AlphaFoldDB" id="A0AAV5VA15"/>
<accession>A0AAV5VA15</accession>
<proteinExistence type="predicted"/>
<feature type="non-terminal residue" evidence="1">
    <location>
        <position position="1"/>
    </location>
</feature>
<evidence type="ECO:0000313" key="1">
    <source>
        <dbReference type="EMBL" id="GMT16068.1"/>
    </source>
</evidence>
<dbReference type="Proteomes" id="UP001432322">
    <property type="component" value="Unassembled WGS sequence"/>
</dbReference>
<dbReference type="EMBL" id="BTSY01000002">
    <property type="protein sequence ID" value="GMT16068.1"/>
    <property type="molecule type" value="Genomic_DNA"/>
</dbReference>
<protein>
    <submittedName>
        <fullName evidence="1">Uncharacterized protein</fullName>
    </submittedName>
</protein>
<gene>
    <name evidence="1" type="ORF">PFISCL1PPCAC_7365</name>
</gene>
<keyword evidence="2" id="KW-1185">Reference proteome</keyword>
<sequence>STRLRVYLEFLIRNFSFFSFLDFLIFENVRMDMCALKVWDSTCAQRRYSVTTSDVHRWMGTICSGRYPPIFPLHTSPQHESSLDSGLIESSVTSTSITMPHYHTSTISITPSFNERRVFALLFLSGQQFDHLKTFVFGGKNYMNIWELTKEKKFSVYLFIK</sequence>
<name>A0AAV5VA15_9BILA</name>
<evidence type="ECO:0000313" key="2">
    <source>
        <dbReference type="Proteomes" id="UP001432322"/>
    </source>
</evidence>
<organism evidence="1 2">
    <name type="scientific">Pristionchus fissidentatus</name>
    <dbReference type="NCBI Taxonomy" id="1538716"/>
    <lineage>
        <taxon>Eukaryota</taxon>
        <taxon>Metazoa</taxon>
        <taxon>Ecdysozoa</taxon>
        <taxon>Nematoda</taxon>
        <taxon>Chromadorea</taxon>
        <taxon>Rhabditida</taxon>
        <taxon>Rhabditina</taxon>
        <taxon>Diplogasteromorpha</taxon>
        <taxon>Diplogasteroidea</taxon>
        <taxon>Neodiplogasteridae</taxon>
        <taxon>Pristionchus</taxon>
    </lineage>
</organism>
<reference evidence="1" key="1">
    <citation type="submission" date="2023-10" db="EMBL/GenBank/DDBJ databases">
        <title>Genome assembly of Pristionchus species.</title>
        <authorList>
            <person name="Yoshida K."/>
            <person name="Sommer R.J."/>
        </authorList>
    </citation>
    <scope>NUCLEOTIDE SEQUENCE</scope>
    <source>
        <strain evidence="1">RS5133</strain>
    </source>
</reference>
<comment type="caution">
    <text evidence="1">The sequence shown here is derived from an EMBL/GenBank/DDBJ whole genome shotgun (WGS) entry which is preliminary data.</text>
</comment>